<feature type="domain" description="HTH luxR-type" evidence="5">
    <location>
        <begin position="127"/>
        <end position="192"/>
    </location>
</feature>
<evidence type="ECO:0000259" key="6">
    <source>
        <dbReference type="PROSITE" id="PS50110"/>
    </source>
</evidence>
<proteinExistence type="predicted"/>
<keyword evidence="4" id="KW-0597">Phosphoprotein</keyword>
<keyword evidence="8" id="KW-1185">Reference proteome</keyword>
<protein>
    <submittedName>
        <fullName evidence="7">Two component transcriptional regulator, LuxR family</fullName>
    </submittedName>
</protein>
<dbReference type="SUPFAM" id="SSF46894">
    <property type="entry name" value="C-terminal effector domain of the bipartite response regulators"/>
    <property type="match status" value="1"/>
</dbReference>
<dbReference type="Gene3D" id="1.10.10.10">
    <property type="entry name" value="Winged helix-like DNA-binding domain superfamily/Winged helix DNA-binding domain"/>
    <property type="match status" value="1"/>
</dbReference>
<dbReference type="PROSITE" id="PS00622">
    <property type="entry name" value="HTH_LUXR_1"/>
    <property type="match status" value="1"/>
</dbReference>
<dbReference type="CDD" id="cd06170">
    <property type="entry name" value="LuxR_C_like"/>
    <property type="match status" value="1"/>
</dbReference>
<dbReference type="SMART" id="SM00421">
    <property type="entry name" value="HTH_LUXR"/>
    <property type="match status" value="1"/>
</dbReference>
<reference evidence="8" key="1">
    <citation type="submission" date="2017-09" db="EMBL/GenBank/DDBJ databases">
        <authorList>
            <person name="Varghese N."/>
            <person name="Submissions S."/>
        </authorList>
    </citation>
    <scope>NUCLEOTIDE SEQUENCE [LARGE SCALE GENOMIC DNA]</scope>
    <source>
        <strain evidence="8">CGMCC 1.12641</strain>
    </source>
</reference>
<dbReference type="PROSITE" id="PS50043">
    <property type="entry name" value="HTH_LUXR_2"/>
    <property type="match status" value="1"/>
</dbReference>
<dbReference type="AlphaFoldDB" id="A0A285X3G6"/>
<dbReference type="PANTHER" id="PTHR44688">
    <property type="entry name" value="DNA-BINDING TRANSCRIPTIONAL ACTIVATOR DEVR_DOSR"/>
    <property type="match status" value="1"/>
</dbReference>
<evidence type="ECO:0000313" key="7">
    <source>
        <dbReference type="EMBL" id="SOC79901.1"/>
    </source>
</evidence>
<dbReference type="OrthoDB" id="2962330at2"/>
<evidence type="ECO:0000256" key="1">
    <source>
        <dbReference type="ARBA" id="ARBA00023015"/>
    </source>
</evidence>
<evidence type="ECO:0000313" key="8">
    <source>
        <dbReference type="Proteomes" id="UP000219193"/>
    </source>
</evidence>
<dbReference type="GO" id="GO:0000160">
    <property type="term" value="P:phosphorelay signal transduction system"/>
    <property type="evidence" value="ECO:0007669"/>
    <property type="project" value="InterPro"/>
</dbReference>
<dbReference type="Gene3D" id="3.40.50.2300">
    <property type="match status" value="1"/>
</dbReference>
<dbReference type="Pfam" id="PF00196">
    <property type="entry name" value="GerE"/>
    <property type="match status" value="1"/>
</dbReference>
<keyword evidence="1" id="KW-0805">Transcription regulation</keyword>
<dbReference type="InterPro" id="IPR000792">
    <property type="entry name" value="Tscrpt_reg_LuxR_C"/>
</dbReference>
<feature type="domain" description="Response regulatory" evidence="6">
    <location>
        <begin position="4"/>
        <end position="119"/>
    </location>
</feature>
<dbReference type="Proteomes" id="UP000219193">
    <property type="component" value="Unassembled WGS sequence"/>
</dbReference>
<dbReference type="InterPro" id="IPR011006">
    <property type="entry name" value="CheY-like_superfamily"/>
</dbReference>
<evidence type="ECO:0000256" key="4">
    <source>
        <dbReference type="PROSITE-ProRule" id="PRU00169"/>
    </source>
</evidence>
<dbReference type="GO" id="GO:0006355">
    <property type="term" value="P:regulation of DNA-templated transcription"/>
    <property type="evidence" value="ECO:0007669"/>
    <property type="project" value="InterPro"/>
</dbReference>
<dbReference type="PANTHER" id="PTHR44688:SF16">
    <property type="entry name" value="DNA-BINDING TRANSCRIPTIONAL ACTIVATOR DEVR_DOSR"/>
    <property type="match status" value="1"/>
</dbReference>
<sequence length="197" mass="22866">MKINILIIEDEILVAENISYILQKHTDCDITIVDNEEDALLIFKKEPVDLIISDIHLNNSHDGTCVVKKIQQERYVPVIYVTAYSDKNYLDAALETEPVTYLIKPFLERQLLVAFSIALNKVEKNRLEDSIVKPSARELQIIELLIKGFNSRDIGNFLFLSEHTIKTQRKNMLRKYKVNSTYELIALSSRLKWIKND</sequence>
<keyword evidence="3" id="KW-0804">Transcription</keyword>
<dbReference type="PROSITE" id="PS50110">
    <property type="entry name" value="RESPONSE_REGULATORY"/>
    <property type="match status" value="1"/>
</dbReference>
<gene>
    <name evidence="7" type="ORF">SAMN06296241_1441</name>
</gene>
<evidence type="ECO:0000256" key="3">
    <source>
        <dbReference type="ARBA" id="ARBA00023163"/>
    </source>
</evidence>
<dbReference type="Pfam" id="PF00072">
    <property type="entry name" value="Response_reg"/>
    <property type="match status" value="1"/>
</dbReference>
<dbReference type="GO" id="GO:0003677">
    <property type="term" value="F:DNA binding"/>
    <property type="evidence" value="ECO:0007669"/>
    <property type="project" value="UniProtKB-KW"/>
</dbReference>
<dbReference type="SUPFAM" id="SSF52172">
    <property type="entry name" value="CheY-like"/>
    <property type="match status" value="1"/>
</dbReference>
<dbReference type="PRINTS" id="PR00038">
    <property type="entry name" value="HTHLUXR"/>
</dbReference>
<dbReference type="InterPro" id="IPR036388">
    <property type="entry name" value="WH-like_DNA-bd_sf"/>
</dbReference>
<evidence type="ECO:0000256" key="2">
    <source>
        <dbReference type="ARBA" id="ARBA00023125"/>
    </source>
</evidence>
<dbReference type="SMART" id="SM00448">
    <property type="entry name" value="REC"/>
    <property type="match status" value="1"/>
</dbReference>
<dbReference type="InterPro" id="IPR001789">
    <property type="entry name" value="Sig_transdc_resp-reg_receiver"/>
</dbReference>
<accession>A0A285X3G6</accession>
<organism evidence="7 8">
    <name type="scientific">Salinimicrobium sediminis</name>
    <dbReference type="NCBI Taxonomy" id="1343891"/>
    <lineage>
        <taxon>Bacteria</taxon>
        <taxon>Pseudomonadati</taxon>
        <taxon>Bacteroidota</taxon>
        <taxon>Flavobacteriia</taxon>
        <taxon>Flavobacteriales</taxon>
        <taxon>Flavobacteriaceae</taxon>
        <taxon>Salinimicrobium</taxon>
    </lineage>
</organism>
<keyword evidence="2" id="KW-0238">DNA-binding</keyword>
<dbReference type="RefSeq" id="WP_097055602.1">
    <property type="nucleotide sequence ID" value="NZ_OCMF01000001.1"/>
</dbReference>
<feature type="modified residue" description="4-aspartylphosphate" evidence="4">
    <location>
        <position position="54"/>
    </location>
</feature>
<dbReference type="EMBL" id="OCMF01000001">
    <property type="protein sequence ID" value="SOC79901.1"/>
    <property type="molecule type" value="Genomic_DNA"/>
</dbReference>
<name>A0A285X3G6_9FLAO</name>
<dbReference type="InterPro" id="IPR016032">
    <property type="entry name" value="Sig_transdc_resp-reg_C-effctor"/>
</dbReference>
<evidence type="ECO:0000259" key="5">
    <source>
        <dbReference type="PROSITE" id="PS50043"/>
    </source>
</evidence>